<feature type="region of interest" description="Disordered" evidence="1">
    <location>
        <begin position="191"/>
        <end position="241"/>
    </location>
</feature>
<protein>
    <submittedName>
        <fullName evidence="2">Uncharacterized protein</fullName>
    </submittedName>
</protein>
<gene>
    <name evidence="2" type="ORF">H4219_004853</name>
</gene>
<evidence type="ECO:0000313" key="3">
    <source>
        <dbReference type="Proteomes" id="UP001150538"/>
    </source>
</evidence>
<feature type="region of interest" description="Disordered" evidence="1">
    <location>
        <begin position="688"/>
        <end position="726"/>
    </location>
</feature>
<feature type="compositionally biased region" description="Basic and acidic residues" evidence="1">
    <location>
        <begin position="596"/>
        <end position="612"/>
    </location>
</feature>
<sequence length="901" mass="98113">MSSISLHPSSQRKETRGGDPSNAKNNKQLNSRISYQFIPTESTYFVTEIDTEKLFPCSASQNPLDLSHLQPAGDSSERISSGSKKSDDSVASVQRLHERKNSVSKRGSRIRKHKSSFSLKPLFDMSLASVNSEASSTASSSIESRFDSSSCNIHIPKAQISNGGRSFLNLESPKRKLGFVRKLKTMLSKSDLRKDNSAAAAAASNKSSSGSNSKDTGHHRSRHQRNNSHASPPPVPKLPSAVVAPNVNVLKCKQPSNRSRSTIHPEQFKQYPSPATSIMTTANGTGNGGIMNISNKYKNPSQSNNSSISSICSSKNHHHPISPTSTLSSFSIINEENYYSISPTKFSQEFCHSNNSDDHQQHQRRPSTTRGDIGKESGKVFGHWLQGMGAKYMTSSLDDSSPEPSPLPQPTPTAAEQHSRFKFPWASNNPGNNNYQSGVSGPKKGEAKVPRKRLSHVRSGLKALRSSVSTPMLRRPASRTFDQGNKGISSPPEVPVPPLPQEQHSHGSYKSSSSKHSGASTSRHNQMPNNNDAENEKKSLYRHTTRSVARSSTESCRTTLTTATTSQPPVLEISSFQPIRLSGYGDDDDNKSSTSVDDHQKDSSNYDNRHSTSTDPEGSELISPNANMLFNIADEHVNVLLNTHYHQHNRPSLALEHDDDKYLYSEPKDHLGIYNNPWTDVISNFSSSRSIPDEPVEPAKTSVSKASLHPQSQSNKNNNTSPVQTTQTTNLLLSPLTQAVWEKAMNPSFKNNNTNNNHGDDDDDDDVLESFFSTYNRASQDMSTSTLRVSTLFNQLLEKYNFTSSGSDNSSTKKSAVPNTSSLSGGSDGSLSSISSSLDHNSATLVNNNPGAKSTGGGGGGVVKQRKSVKDLELVFSTDDLLTRLPTIPPHSPPAQAQIMS</sequence>
<feature type="compositionally biased region" description="Low complexity" evidence="1">
    <location>
        <begin position="551"/>
        <end position="566"/>
    </location>
</feature>
<feature type="compositionally biased region" description="Polar residues" evidence="1">
    <location>
        <begin position="701"/>
        <end position="726"/>
    </location>
</feature>
<feature type="region of interest" description="Disordered" evidence="1">
    <location>
        <begin position="393"/>
        <end position="622"/>
    </location>
</feature>
<keyword evidence="3" id="KW-1185">Reference proteome</keyword>
<feature type="region of interest" description="Disordered" evidence="1">
    <location>
        <begin position="746"/>
        <end position="765"/>
    </location>
</feature>
<dbReference type="AlphaFoldDB" id="A0A9W7ZW35"/>
<reference evidence="2" key="1">
    <citation type="submission" date="2022-07" db="EMBL/GenBank/DDBJ databases">
        <title>Phylogenomic reconstructions and comparative analyses of Kickxellomycotina fungi.</title>
        <authorList>
            <person name="Reynolds N.K."/>
            <person name="Stajich J.E."/>
            <person name="Barry K."/>
            <person name="Grigoriev I.V."/>
            <person name="Crous P."/>
            <person name="Smith M.E."/>
        </authorList>
    </citation>
    <scope>NUCLEOTIDE SEQUENCE</scope>
    <source>
        <strain evidence="2">NBRC 100468</strain>
    </source>
</reference>
<proteinExistence type="predicted"/>
<feature type="region of interest" description="Disordered" evidence="1">
    <location>
        <begin position="350"/>
        <end position="377"/>
    </location>
</feature>
<organism evidence="2 3">
    <name type="scientific">Mycoemilia scoparia</name>
    <dbReference type="NCBI Taxonomy" id="417184"/>
    <lineage>
        <taxon>Eukaryota</taxon>
        <taxon>Fungi</taxon>
        <taxon>Fungi incertae sedis</taxon>
        <taxon>Zoopagomycota</taxon>
        <taxon>Kickxellomycotina</taxon>
        <taxon>Kickxellomycetes</taxon>
        <taxon>Kickxellales</taxon>
        <taxon>Kickxellaceae</taxon>
        <taxon>Mycoemilia</taxon>
    </lineage>
</organism>
<evidence type="ECO:0000313" key="2">
    <source>
        <dbReference type="EMBL" id="KAJ1914297.1"/>
    </source>
</evidence>
<feature type="compositionally biased region" description="Polar residues" evidence="1">
    <location>
        <begin position="22"/>
        <end position="32"/>
    </location>
</feature>
<dbReference type="EMBL" id="JANBPU010000206">
    <property type="protein sequence ID" value="KAJ1914297.1"/>
    <property type="molecule type" value="Genomic_DNA"/>
</dbReference>
<feature type="region of interest" description="Disordered" evidence="1">
    <location>
        <begin position="1"/>
        <end position="32"/>
    </location>
</feature>
<feature type="compositionally biased region" description="Low complexity" evidence="1">
    <location>
        <begin position="197"/>
        <end position="214"/>
    </location>
</feature>
<feature type="region of interest" description="Disordered" evidence="1">
    <location>
        <begin position="60"/>
        <end position="112"/>
    </location>
</feature>
<feature type="compositionally biased region" description="Polar residues" evidence="1">
    <location>
        <begin position="613"/>
        <end position="622"/>
    </location>
</feature>
<name>A0A9W7ZW35_9FUNG</name>
<feature type="compositionally biased region" description="Low complexity" evidence="1">
    <location>
        <begin position="506"/>
        <end position="524"/>
    </location>
</feature>
<dbReference type="Proteomes" id="UP001150538">
    <property type="component" value="Unassembled WGS sequence"/>
</dbReference>
<feature type="region of interest" description="Disordered" evidence="1">
    <location>
        <begin position="803"/>
        <end position="864"/>
    </location>
</feature>
<feature type="region of interest" description="Disordered" evidence="1">
    <location>
        <begin position="296"/>
        <end position="326"/>
    </location>
</feature>
<feature type="compositionally biased region" description="Low complexity" evidence="1">
    <location>
        <begin position="803"/>
        <end position="839"/>
    </location>
</feature>
<accession>A0A9W7ZW35</accession>
<feature type="compositionally biased region" description="Low complexity" evidence="1">
    <location>
        <begin position="301"/>
        <end position="314"/>
    </location>
</feature>
<feature type="compositionally biased region" description="Polar residues" evidence="1">
    <location>
        <begin position="840"/>
        <end position="852"/>
    </location>
</feature>
<feature type="compositionally biased region" description="Basic residues" evidence="1">
    <location>
        <begin position="102"/>
        <end position="112"/>
    </location>
</feature>
<feature type="compositionally biased region" description="Polar residues" evidence="1">
    <location>
        <begin position="426"/>
        <end position="439"/>
    </location>
</feature>
<evidence type="ECO:0000256" key="1">
    <source>
        <dbReference type="SAM" id="MobiDB-lite"/>
    </source>
</evidence>
<comment type="caution">
    <text evidence="2">The sequence shown here is derived from an EMBL/GenBank/DDBJ whole genome shotgun (WGS) entry which is preliminary data.</text>
</comment>
<feature type="compositionally biased region" description="Basic residues" evidence="1">
    <location>
        <begin position="217"/>
        <end position="226"/>
    </location>
</feature>